<dbReference type="Proteomes" id="UP000266915">
    <property type="component" value="Unassembled WGS sequence"/>
</dbReference>
<keyword evidence="5 9" id="KW-0812">Transmembrane</keyword>
<proteinExistence type="inferred from homology"/>
<comment type="subcellular location">
    <subcellularLocation>
        <location evidence="1">Cell membrane</location>
        <topology evidence="1">Multi-pass membrane protein</topology>
    </subcellularLocation>
</comment>
<evidence type="ECO:0000256" key="9">
    <source>
        <dbReference type="SAM" id="Phobius"/>
    </source>
</evidence>
<evidence type="ECO:0000256" key="1">
    <source>
        <dbReference type="ARBA" id="ARBA00004651"/>
    </source>
</evidence>
<evidence type="ECO:0000256" key="4">
    <source>
        <dbReference type="ARBA" id="ARBA00022475"/>
    </source>
</evidence>
<feature type="transmembrane region" description="Helical" evidence="9">
    <location>
        <begin position="67"/>
        <end position="88"/>
    </location>
</feature>
<keyword evidence="12" id="KW-1185">Reference proteome</keyword>
<feature type="transmembrane region" description="Helical" evidence="9">
    <location>
        <begin position="179"/>
        <end position="195"/>
    </location>
</feature>
<dbReference type="NCBIfam" id="TIGR00688">
    <property type="entry name" value="rarD"/>
    <property type="match status" value="1"/>
</dbReference>
<evidence type="ECO:0000313" key="11">
    <source>
        <dbReference type="EMBL" id="ROR80974.1"/>
    </source>
</evidence>
<feature type="transmembrane region" description="Helical" evidence="9">
    <location>
        <begin position="156"/>
        <end position="173"/>
    </location>
</feature>
<dbReference type="AlphaFoldDB" id="A0A3N2C0Y8"/>
<dbReference type="PANTHER" id="PTHR22911">
    <property type="entry name" value="ACYL-MALONYL CONDENSING ENZYME-RELATED"/>
    <property type="match status" value="1"/>
</dbReference>
<evidence type="ECO:0000313" key="12">
    <source>
        <dbReference type="Proteomes" id="UP000266915"/>
    </source>
</evidence>
<evidence type="ECO:0000256" key="3">
    <source>
        <dbReference type="ARBA" id="ARBA00022448"/>
    </source>
</evidence>
<feature type="transmembrane region" description="Helical" evidence="9">
    <location>
        <begin position="215"/>
        <end position="235"/>
    </location>
</feature>
<dbReference type="InterPro" id="IPR004626">
    <property type="entry name" value="RarD"/>
</dbReference>
<keyword evidence="7 9" id="KW-0472">Membrane</keyword>
<feature type="transmembrane region" description="Helical" evidence="9">
    <location>
        <begin position="241"/>
        <end position="262"/>
    </location>
</feature>
<feature type="transmembrane region" description="Helical" evidence="9">
    <location>
        <begin position="38"/>
        <end position="61"/>
    </location>
</feature>
<comment type="similarity">
    <text evidence="2">Belongs to the EamA transporter family.</text>
</comment>
<evidence type="ECO:0000259" key="10">
    <source>
        <dbReference type="Pfam" id="PF00892"/>
    </source>
</evidence>
<sequence>MQNPSDPADVDLHPVTVDGGGDRRASVAVPQQGSRSGLLSAVAAYCLWGALPLYFIALAPAGAFEVVAWRILFSLVFCAVLILATRSWRRLFGILRQRRIVLTMGLAGALIYVNWQTYVYGALNGQVVEASLGYFINPIVTVFLGVFFLRERLRPAQWAAVVVSVIAVLVLAIGHGSVPWIALILAFSFGLYGYIKKLVGGSVDAVSGLTLETVWLMPVAVAQLIAVGVTGGLTIGTVGVGHALLLVGAGVITAVPLLLFAAAARRLPLTWMGFIQYFAPIIQFVVGVAVLHEAMPPERWLGFGLVWLALAILTVDMLVASTRGRRAAGAERRRSTRV</sequence>
<keyword evidence="4" id="KW-1003">Cell membrane</keyword>
<organism evidence="11 12">
    <name type="scientific">Plantibacter flavus</name>
    <dbReference type="NCBI Taxonomy" id="150123"/>
    <lineage>
        <taxon>Bacteria</taxon>
        <taxon>Bacillati</taxon>
        <taxon>Actinomycetota</taxon>
        <taxon>Actinomycetes</taxon>
        <taxon>Micrococcales</taxon>
        <taxon>Microbacteriaceae</taxon>
        <taxon>Plantibacter</taxon>
    </lineage>
</organism>
<feature type="transmembrane region" description="Helical" evidence="9">
    <location>
        <begin position="274"/>
        <end position="294"/>
    </location>
</feature>
<dbReference type="InterPro" id="IPR037185">
    <property type="entry name" value="EmrE-like"/>
</dbReference>
<comment type="caution">
    <text evidence="11">The sequence shown here is derived from an EMBL/GenBank/DDBJ whole genome shotgun (WGS) entry which is preliminary data.</text>
</comment>
<feature type="region of interest" description="Disordered" evidence="8">
    <location>
        <begin position="1"/>
        <end position="25"/>
    </location>
</feature>
<dbReference type="GO" id="GO:0005886">
    <property type="term" value="C:plasma membrane"/>
    <property type="evidence" value="ECO:0007669"/>
    <property type="project" value="UniProtKB-SubCell"/>
</dbReference>
<dbReference type="InterPro" id="IPR000620">
    <property type="entry name" value="EamA_dom"/>
</dbReference>
<keyword evidence="3" id="KW-0813">Transport</keyword>
<gene>
    <name evidence="11" type="ORF">EDD42_1021</name>
</gene>
<dbReference type="Pfam" id="PF00892">
    <property type="entry name" value="EamA"/>
    <property type="match status" value="1"/>
</dbReference>
<name>A0A3N2C0Y8_9MICO</name>
<reference evidence="11 12" key="1">
    <citation type="submission" date="2018-11" db="EMBL/GenBank/DDBJ databases">
        <title>Sequencing the genomes of 1000 actinobacteria strains.</title>
        <authorList>
            <person name="Klenk H.-P."/>
        </authorList>
    </citation>
    <scope>NUCLEOTIDE SEQUENCE [LARGE SCALE GENOMIC DNA]</scope>
    <source>
        <strain evidence="11 12">DSM 14012</strain>
    </source>
</reference>
<evidence type="ECO:0000256" key="5">
    <source>
        <dbReference type="ARBA" id="ARBA00022692"/>
    </source>
</evidence>
<feature type="transmembrane region" description="Helical" evidence="9">
    <location>
        <begin position="132"/>
        <end position="149"/>
    </location>
</feature>
<feature type="transmembrane region" description="Helical" evidence="9">
    <location>
        <begin position="300"/>
        <end position="319"/>
    </location>
</feature>
<feature type="transmembrane region" description="Helical" evidence="9">
    <location>
        <begin position="100"/>
        <end position="120"/>
    </location>
</feature>
<evidence type="ECO:0000256" key="7">
    <source>
        <dbReference type="ARBA" id="ARBA00023136"/>
    </source>
</evidence>
<dbReference type="EMBL" id="RKHL01000001">
    <property type="protein sequence ID" value="ROR80974.1"/>
    <property type="molecule type" value="Genomic_DNA"/>
</dbReference>
<evidence type="ECO:0000256" key="8">
    <source>
        <dbReference type="SAM" id="MobiDB-lite"/>
    </source>
</evidence>
<feature type="domain" description="EamA" evidence="10">
    <location>
        <begin position="36"/>
        <end position="171"/>
    </location>
</feature>
<evidence type="ECO:0000256" key="6">
    <source>
        <dbReference type="ARBA" id="ARBA00022989"/>
    </source>
</evidence>
<evidence type="ECO:0000256" key="2">
    <source>
        <dbReference type="ARBA" id="ARBA00007362"/>
    </source>
</evidence>
<protein>
    <submittedName>
        <fullName evidence="11">Chloramphenicol-sensitive protein RarD</fullName>
    </submittedName>
</protein>
<keyword evidence="6 9" id="KW-1133">Transmembrane helix</keyword>
<dbReference type="PANTHER" id="PTHR22911:SF137">
    <property type="entry name" value="SOLUTE CARRIER FAMILY 35 MEMBER G2-RELATED"/>
    <property type="match status" value="1"/>
</dbReference>
<accession>A0A3N2C0Y8</accession>
<dbReference type="SUPFAM" id="SSF103481">
    <property type="entry name" value="Multidrug resistance efflux transporter EmrE"/>
    <property type="match status" value="2"/>
</dbReference>